<feature type="transmembrane region" description="Helical" evidence="5">
    <location>
        <begin position="94"/>
        <end position="111"/>
    </location>
</feature>
<dbReference type="EMBL" id="JANUXW010000005">
    <property type="protein sequence ID" value="MCS4534060.1"/>
    <property type="molecule type" value="Genomic_DNA"/>
</dbReference>
<evidence type="ECO:0000313" key="7">
    <source>
        <dbReference type="EMBL" id="MCS4534060.1"/>
    </source>
</evidence>
<dbReference type="InterPro" id="IPR007016">
    <property type="entry name" value="O-antigen_ligase-rel_domated"/>
</dbReference>
<comment type="subcellular location">
    <subcellularLocation>
        <location evidence="1">Membrane</location>
        <topology evidence="1">Multi-pass membrane protein</topology>
    </subcellularLocation>
</comment>
<feature type="transmembrane region" description="Helical" evidence="5">
    <location>
        <begin position="123"/>
        <end position="146"/>
    </location>
</feature>
<protein>
    <submittedName>
        <fullName evidence="7">O-antigen ligase domain-containing protein</fullName>
    </submittedName>
</protein>
<feature type="transmembrane region" description="Helical" evidence="5">
    <location>
        <begin position="64"/>
        <end position="82"/>
    </location>
</feature>
<dbReference type="InterPro" id="IPR051533">
    <property type="entry name" value="WaaL-like"/>
</dbReference>
<keyword evidence="3 5" id="KW-1133">Transmembrane helix</keyword>
<dbReference type="PANTHER" id="PTHR37422:SF17">
    <property type="entry name" value="O-ANTIGEN LIGASE"/>
    <property type="match status" value="1"/>
</dbReference>
<dbReference type="PANTHER" id="PTHR37422">
    <property type="entry name" value="TEICHURONIC ACID BIOSYNTHESIS PROTEIN TUAE"/>
    <property type="match status" value="1"/>
</dbReference>
<reference evidence="7" key="2">
    <citation type="journal article" date="2023" name="Curr. Microbiol.">
        <title>Neisseria montereyensis sp. nov., Isolated from Oropharynx of California Sea Lion (Zalophus californianus): Genomic, Phylogenetic, and Phenotypic Study.</title>
        <authorList>
            <person name="Volokhov D.V."/>
            <person name="Zagorodnyaya T.A."/>
            <person name="Furtak V.A."/>
            <person name="Nattanmai G."/>
            <person name="Randall L."/>
            <person name="Jose S."/>
            <person name="Gao Y."/>
            <person name="Gulland F.M."/>
            <person name="Eisenberg T."/>
            <person name="Delmonte P."/>
            <person name="Blom J."/>
            <person name="Mitchell K.K."/>
        </authorList>
    </citation>
    <scope>NUCLEOTIDE SEQUENCE</scope>
    <source>
        <strain evidence="7">CSL10203-ORH2</strain>
    </source>
</reference>
<evidence type="ECO:0000256" key="2">
    <source>
        <dbReference type="ARBA" id="ARBA00022692"/>
    </source>
</evidence>
<organism evidence="7 8">
    <name type="scientific">Neisseria montereyensis</name>
    <dbReference type="NCBI Taxonomy" id="2973938"/>
    <lineage>
        <taxon>Bacteria</taxon>
        <taxon>Pseudomonadati</taxon>
        <taxon>Pseudomonadota</taxon>
        <taxon>Betaproteobacteria</taxon>
        <taxon>Neisseriales</taxon>
        <taxon>Neisseriaceae</taxon>
        <taxon>Neisseria</taxon>
    </lineage>
</organism>
<dbReference type="Proteomes" id="UP001166947">
    <property type="component" value="Unassembled WGS sequence"/>
</dbReference>
<evidence type="ECO:0000256" key="1">
    <source>
        <dbReference type="ARBA" id="ARBA00004141"/>
    </source>
</evidence>
<dbReference type="Pfam" id="PF04932">
    <property type="entry name" value="Wzy_C"/>
    <property type="match status" value="1"/>
</dbReference>
<keyword evidence="8" id="KW-1185">Reference proteome</keyword>
<proteinExistence type="predicted"/>
<feature type="transmembrane region" description="Helical" evidence="5">
    <location>
        <begin position="198"/>
        <end position="228"/>
    </location>
</feature>
<reference evidence="7" key="1">
    <citation type="submission" date="2022-08" db="EMBL/GenBank/DDBJ databases">
        <authorList>
            <person name="Volokhov D.V."/>
            <person name="Furtak V.A."/>
            <person name="Zagorodnyaya T.A."/>
        </authorList>
    </citation>
    <scope>NUCLEOTIDE SEQUENCE</scope>
    <source>
        <strain evidence="7">CSL10203-ORH2</strain>
    </source>
</reference>
<comment type="caution">
    <text evidence="7">The sequence shown here is derived from an EMBL/GenBank/DDBJ whole genome shotgun (WGS) entry which is preliminary data.</text>
</comment>
<keyword evidence="7" id="KW-0436">Ligase</keyword>
<evidence type="ECO:0000256" key="4">
    <source>
        <dbReference type="ARBA" id="ARBA00023136"/>
    </source>
</evidence>
<evidence type="ECO:0000259" key="6">
    <source>
        <dbReference type="Pfam" id="PF04932"/>
    </source>
</evidence>
<name>A0ABT2FEW7_9NEIS</name>
<feature type="transmembrane region" description="Helical" evidence="5">
    <location>
        <begin position="234"/>
        <end position="251"/>
    </location>
</feature>
<evidence type="ECO:0000313" key="8">
    <source>
        <dbReference type="Proteomes" id="UP001166947"/>
    </source>
</evidence>
<feature type="transmembrane region" description="Helical" evidence="5">
    <location>
        <begin position="373"/>
        <end position="392"/>
    </location>
</feature>
<accession>A0ABT2FEW7</accession>
<feature type="transmembrane region" description="Helical" evidence="5">
    <location>
        <begin position="7"/>
        <end position="29"/>
    </location>
</feature>
<keyword evidence="2 5" id="KW-0812">Transmembrane</keyword>
<feature type="transmembrane region" description="Helical" evidence="5">
    <location>
        <begin position="398"/>
        <end position="415"/>
    </location>
</feature>
<feature type="transmembrane region" description="Helical" evidence="5">
    <location>
        <begin position="339"/>
        <end position="361"/>
    </location>
</feature>
<dbReference type="GO" id="GO:0016874">
    <property type="term" value="F:ligase activity"/>
    <property type="evidence" value="ECO:0007669"/>
    <property type="project" value="UniProtKB-KW"/>
</dbReference>
<evidence type="ECO:0000256" key="5">
    <source>
        <dbReference type="SAM" id="Phobius"/>
    </source>
</evidence>
<evidence type="ECO:0000256" key="3">
    <source>
        <dbReference type="ARBA" id="ARBA00022989"/>
    </source>
</evidence>
<gene>
    <name evidence="7" type="ORF">NXS09_07070</name>
</gene>
<sequence>MKIKSQTIYIFMVYAMLTAYMTGPMLSYLVGIPRIDNPLSMLFVLAVLLIAFLESKRFIPKTGFALLSLALMSGWASIHFLITTLELTDYADLTFFLTVPAFFYLLHLIISRHENKIQFIRNLIIVFSMFICIPPLIELLTGFQFVSSDDVLAVEAGIIKGFFFNPNNLGTTALCLAPTVLLFFNLQKTSTKDTITGWIIFLSLGFIIIASASRTATVCYIGLLFLALMYRNNGFTLFLSTGLVALGLYAIPTRWIQNFLLSLYGNPFLENISSRLYLFLFDLDQDNSVSYRKEIYNYFWENPPFLFTGYGPKNFGEYFGGHLSFELGFLNPHSFLIELYLAFGIISLLAFISYVITYIFTMTTANLTNKQRFFSLACLAIFLIGGFIPSSILRLPFIWIPCFLSFIYATYSLPVKHTASRRQPYFQLKRL</sequence>
<dbReference type="RefSeq" id="WP_259291851.1">
    <property type="nucleotide sequence ID" value="NZ_JANUXW010000005.1"/>
</dbReference>
<keyword evidence="4 5" id="KW-0472">Membrane</keyword>
<feature type="transmembrane region" description="Helical" evidence="5">
    <location>
        <begin position="35"/>
        <end position="52"/>
    </location>
</feature>
<feature type="domain" description="O-antigen ligase-related" evidence="6">
    <location>
        <begin position="200"/>
        <end position="352"/>
    </location>
</feature>